<gene>
    <name evidence="5" type="ORF">PRK78_005366</name>
</gene>
<dbReference type="PANTHER" id="PTHR42091">
    <property type="entry name" value="CONSERVED GLYCINE-RICH PROTEIN (AFU_ORTHOLOGUE AFUA_7G02440)"/>
    <property type="match status" value="1"/>
</dbReference>
<evidence type="ECO:0000259" key="4">
    <source>
        <dbReference type="Pfam" id="PF24866"/>
    </source>
</evidence>
<feature type="transmembrane region" description="Helical" evidence="2">
    <location>
        <begin position="283"/>
        <end position="302"/>
    </location>
</feature>
<keyword evidence="2" id="KW-0812">Transmembrane</keyword>
<proteinExistence type="predicted"/>
<dbReference type="PANTHER" id="PTHR42091:SF1">
    <property type="entry name" value="CONSERVED GLYCINE-RICH PROTEIN (AFU_ORTHOLOGUE AFUA_7G02440)"/>
    <property type="match status" value="1"/>
</dbReference>
<sequence length="303" mass="30997">MKISSSLTCVLLLLLSSSSTVTSRNIFRTDLSQSDIEERSFRDYVAATDAPRFFQLVKRKGGGGGGGGGRSGGGSSGGSAGGRSGGGGKPSGGKPGGSSGNSGGSGGSRPVGTRPNSNVGGSSRSGSGSPRSFGGGSSYAGGAGVPYTAGRRSPKGLTPFLLPLAALAFFPGLWLFGAYAYETHHGFDWRNRTSGLNQSVPIVCLCQQYSECGCDDNNNSTYIQSVLNDTDMNGLPRNSSLVKTVNVNGTTKIYINGTLPNGTTAPDPSISGAMSARGMIPQILKLSGYWSMFAIVFATVMLL</sequence>
<dbReference type="Pfam" id="PF24866">
    <property type="entry name" value="DUF7732"/>
    <property type="match status" value="1"/>
</dbReference>
<evidence type="ECO:0000313" key="5">
    <source>
        <dbReference type="EMBL" id="WEW59885.1"/>
    </source>
</evidence>
<keyword evidence="3" id="KW-0732">Signal</keyword>
<evidence type="ECO:0000313" key="6">
    <source>
        <dbReference type="Proteomes" id="UP001219355"/>
    </source>
</evidence>
<dbReference type="InterPro" id="IPR056634">
    <property type="entry name" value="DUF7732"/>
</dbReference>
<name>A0AAF0DN92_9EURO</name>
<feature type="compositionally biased region" description="Low complexity" evidence="1">
    <location>
        <begin position="120"/>
        <end position="132"/>
    </location>
</feature>
<feature type="chain" id="PRO_5042076107" description="DUF7732 domain-containing protein" evidence="3">
    <location>
        <begin position="24"/>
        <end position="303"/>
    </location>
</feature>
<keyword evidence="2" id="KW-0472">Membrane</keyword>
<dbReference type="AlphaFoldDB" id="A0AAF0DN92"/>
<feature type="transmembrane region" description="Helical" evidence="2">
    <location>
        <begin position="160"/>
        <end position="181"/>
    </location>
</feature>
<organism evidence="5 6">
    <name type="scientific">Emydomyces testavorans</name>
    <dbReference type="NCBI Taxonomy" id="2070801"/>
    <lineage>
        <taxon>Eukaryota</taxon>
        <taxon>Fungi</taxon>
        <taxon>Dikarya</taxon>
        <taxon>Ascomycota</taxon>
        <taxon>Pezizomycotina</taxon>
        <taxon>Eurotiomycetes</taxon>
        <taxon>Eurotiomycetidae</taxon>
        <taxon>Onygenales</taxon>
        <taxon>Nannizziopsiaceae</taxon>
        <taxon>Emydomyces</taxon>
    </lineage>
</organism>
<evidence type="ECO:0000256" key="2">
    <source>
        <dbReference type="SAM" id="Phobius"/>
    </source>
</evidence>
<reference evidence="5" key="1">
    <citation type="submission" date="2023-03" db="EMBL/GenBank/DDBJ databases">
        <title>Emydomyces testavorans Genome Sequence.</title>
        <authorList>
            <person name="Hoyer L."/>
        </authorList>
    </citation>
    <scope>NUCLEOTIDE SEQUENCE</scope>
    <source>
        <strain evidence="5">16-2883</strain>
    </source>
</reference>
<protein>
    <recommendedName>
        <fullName evidence="4">DUF7732 domain-containing protein</fullName>
    </recommendedName>
</protein>
<keyword evidence="2" id="KW-1133">Transmembrane helix</keyword>
<evidence type="ECO:0000256" key="3">
    <source>
        <dbReference type="SAM" id="SignalP"/>
    </source>
</evidence>
<evidence type="ECO:0000256" key="1">
    <source>
        <dbReference type="SAM" id="MobiDB-lite"/>
    </source>
</evidence>
<keyword evidence="6" id="KW-1185">Reference proteome</keyword>
<feature type="domain" description="DUF7732" evidence="4">
    <location>
        <begin position="139"/>
        <end position="263"/>
    </location>
</feature>
<feature type="region of interest" description="Disordered" evidence="1">
    <location>
        <begin position="57"/>
        <end position="137"/>
    </location>
</feature>
<dbReference type="EMBL" id="CP120629">
    <property type="protein sequence ID" value="WEW59885.1"/>
    <property type="molecule type" value="Genomic_DNA"/>
</dbReference>
<accession>A0AAF0DN92</accession>
<feature type="signal peptide" evidence="3">
    <location>
        <begin position="1"/>
        <end position="23"/>
    </location>
</feature>
<feature type="compositionally biased region" description="Gly residues" evidence="1">
    <location>
        <begin position="62"/>
        <end position="109"/>
    </location>
</feature>
<dbReference type="Proteomes" id="UP001219355">
    <property type="component" value="Chromosome 3"/>
</dbReference>